<dbReference type="EMBL" id="JARXNK020000106">
    <property type="protein sequence ID" value="MEL0554797.1"/>
    <property type="molecule type" value="Genomic_DNA"/>
</dbReference>
<protein>
    <submittedName>
        <fullName evidence="1">Uncharacterized protein</fullName>
    </submittedName>
</protein>
<gene>
    <name evidence="1" type="ORF">QFI96_024260</name>
</gene>
<dbReference type="PROSITE" id="PS51257">
    <property type="entry name" value="PROKAR_LIPOPROTEIN"/>
    <property type="match status" value="1"/>
</dbReference>
<accession>A0ABU9FEK7</accession>
<keyword evidence="2" id="KW-1185">Reference proteome</keyword>
<name>A0ABU9FEK7_9ENTR</name>
<reference evidence="1 2" key="1">
    <citation type="submission" date="2024-04" db="EMBL/GenBank/DDBJ databases">
        <title>Two novel Raoultella species associated with bleeding cankers of broadleaf hosts, Raoultella scottia sp. nov. and Raoultella lignicola sp. nov.</title>
        <authorList>
            <person name="Brady C.L."/>
        </authorList>
    </citation>
    <scope>NUCLEOTIDE SEQUENCE [LARGE SCALE GENOMIC DNA]</scope>
    <source>
        <strain evidence="1 2">TW_WC1a.1</strain>
    </source>
</reference>
<comment type="caution">
    <text evidence="1">The sequence shown here is derived from an EMBL/GenBank/DDBJ whole genome shotgun (WGS) entry which is preliminary data.</text>
</comment>
<sequence>MRLGAGVNPGGGVTACPGYDGAGNVGWVRGLFPEAVLSTCPGYGACAWV</sequence>
<evidence type="ECO:0000313" key="2">
    <source>
        <dbReference type="Proteomes" id="UP001312893"/>
    </source>
</evidence>
<evidence type="ECO:0000313" key="1">
    <source>
        <dbReference type="EMBL" id="MEL0554797.1"/>
    </source>
</evidence>
<dbReference type="RefSeq" id="WP_187042964.1">
    <property type="nucleotide sequence ID" value="NZ_JARXNK020000106.1"/>
</dbReference>
<organism evidence="1 2">
    <name type="scientific">Raoultella lignicola</name>
    <dbReference type="NCBI Taxonomy" id="3040939"/>
    <lineage>
        <taxon>Bacteria</taxon>
        <taxon>Pseudomonadati</taxon>
        <taxon>Pseudomonadota</taxon>
        <taxon>Gammaproteobacteria</taxon>
        <taxon>Enterobacterales</taxon>
        <taxon>Enterobacteriaceae</taxon>
        <taxon>Klebsiella/Raoultella group</taxon>
        <taxon>Raoultella</taxon>
    </lineage>
</organism>
<proteinExistence type="predicted"/>
<dbReference type="Proteomes" id="UP001312893">
    <property type="component" value="Unassembled WGS sequence"/>
</dbReference>